<evidence type="ECO:0000313" key="3">
    <source>
        <dbReference type="Proteomes" id="UP000092154"/>
    </source>
</evidence>
<gene>
    <name evidence="2" type="ORF">K503DRAFT_832494</name>
</gene>
<dbReference type="InterPro" id="IPR041457">
    <property type="entry name" value="CxC2_KDZ-assoc"/>
</dbReference>
<proteinExistence type="predicted"/>
<keyword evidence="3" id="KW-1185">Reference proteome</keyword>
<sequence>MFEPEESTKQKCIILQGKALCVWQSDADMFLEEFLHLDGRGDYTQDGCVCGKEDAIYRCRDCHGCELLCCSCMIHIHERQPFHRMEYWDGTYFNMITLNSMGIRLQLGHVGSVQCGNPIPAFNDDFVIIDFNGIHEVGLDYCGCGSAQPYIIQLLCIHLFPAMTINPKTAATFRVLDYFQMLSFESKISAFEFYSTISRLTDNTGIRVPKNHYESLLRMMREWHFIKQMKRAGQGHHPKGIAATKPGACAVLCPACPHPGKNLPDGWETAPPDIQFLYALFLTIDANFQLARHNVSSNIVDPGLNHGYAFFVEEQAYKGFLSSQERSIQETSTCSSHHAVNFADTRVSHSLAATGADTIDCAQHNFKWPCSVGDLQKGERCMMYSGSKKCPNVCPLSCICIMVSQSVEI</sequence>
<dbReference type="OrthoDB" id="3261436at2759"/>
<accession>A0A1B7MQ79</accession>
<dbReference type="STRING" id="1314800.A0A1B7MQ79"/>
<dbReference type="Pfam" id="PF18803">
    <property type="entry name" value="CxC2"/>
    <property type="match status" value="1"/>
</dbReference>
<name>A0A1B7MQ79_9AGAM</name>
<dbReference type="InterPro" id="IPR040521">
    <property type="entry name" value="KDZ"/>
</dbReference>
<dbReference type="AlphaFoldDB" id="A0A1B7MQ79"/>
<dbReference type="CDD" id="cd19757">
    <property type="entry name" value="Bbox1"/>
    <property type="match status" value="1"/>
</dbReference>
<dbReference type="Proteomes" id="UP000092154">
    <property type="component" value="Unassembled WGS sequence"/>
</dbReference>
<evidence type="ECO:0000259" key="1">
    <source>
        <dbReference type="Pfam" id="PF18803"/>
    </source>
</evidence>
<dbReference type="InParanoid" id="A0A1B7MQ79"/>
<dbReference type="EMBL" id="KV448574">
    <property type="protein sequence ID" value="OAX34736.1"/>
    <property type="molecule type" value="Genomic_DNA"/>
</dbReference>
<dbReference type="PANTHER" id="PTHR33096">
    <property type="entry name" value="CXC2 DOMAIN-CONTAINING PROTEIN"/>
    <property type="match status" value="1"/>
</dbReference>
<organism evidence="2 3">
    <name type="scientific">Rhizopogon vinicolor AM-OR11-026</name>
    <dbReference type="NCBI Taxonomy" id="1314800"/>
    <lineage>
        <taxon>Eukaryota</taxon>
        <taxon>Fungi</taxon>
        <taxon>Dikarya</taxon>
        <taxon>Basidiomycota</taxon>
        <taxon>Agaricomycotina</taxon>
        <taxon>Agaricomycetes</taxon>
        <taxon>Agaricomycetidae</taxon>
        <taxon>Boletales</taxon>
        <taxon>Suillineae</taxon>
        <taxon>Rhizopogonaceae</taxon>
        <taxon>Rhizopogon</taxon>
    </lineage>
</organism>
<feature type="domain" description="CxC2-like cysteine cluster KDZ transposase-associated" evidence="1">
    <location>
        <begin position="98"/>
        <end position="205"/>
    </location>
</feature>
<reference evidence="2 3" key="1">
    <citation type="submission" date="2016-06" db="EMBL/GenBank/DDBJ databases">
        <title>Comparative genomics of the ectomycorrhizal sister species Rhizopogon vinicolor and Rhizopogon vesiculosus (Basidiomycota: Boletales) reveals a divergence of the mating type B locus.</title>
        <authorList>
            <consortium name="DOE Joint Genome Institute"/>
            <person name="Mujic A.B."/>
            <person name="Kuo A."/>
            <person name="Tritt A."/>
            <person name="Lipzen A."/>
            <person name="Chen C."/>
            <person name="Johnson J."/>
            <person name="Sharma A."/>
            <person name="Barry K."/>
            <person name="Grigoriev I.V."/>
            <person name="Spatafora J.W."/>
        </authorList>
    </citation>
    <scope>NUCLEOTIDE SEQUENCE [LARGE SCALE GENOMIC DNA]</scope>
    <source>
        <strain evidence="2 3">AM-OR11-026</strain>
    </source>
</reference>
<dbReference type="Pfam" id="PF18758">
    <property type="entry name" value="KDZ"/>
    <property type="match status" value="1"/>
</dbReference>
<evidence type="ECO:0000313" key="2">
    <source>
        <dbReference type="EMBL" id="OAX34736.1"/>
    </source>
</evidence>
<protein>
    <recommendedName>
        <fullName evidence="1">CxC2-like cysteine cluster KDZ transposase-associated domain-containing protein</fullName>
    </recommendedName>
</protein>
<dbReference type="PANTHER" id="PTHR33096:SF1">
    <property type="entry name" value="CXC1-LIKE CYSTEINE CLUSTER ASSOCIATED WITH KDZ TRANSPOSASES DOMAIN-CONTAINING PROTEIN"/>
    <property type="match status" value="1"/>
</dbReference>